<name>A0ABP0QYM8_9DINO</name>
<dbReference type="InterPro" id="IPR036957">
    <property type="entry name" value="Znf_PARP_sf"/>
</dbReference>
<evidence type="ECO:0000313" key="1">
    <source>
        <dbReference type="EMBL" id="CAK9093084.1"/>
    </source>
</evidence>
<accession>A0ABP0QYM8</accession>
<proteinExistence type="predicted"/>
<reference evidence="1 2" key="1">
    <citation type="submission" date="2024-02" db="EMBL/GenBank/DDBJ databases">
        <authorList>
            <person name="Chen Y."/>
            <person name="Shah S."/>
            <person name="Dougan E. K."/>
            <person name="Thang M."/>
            <person name="Chan C."/>
        </authorList>
    </citation>
    <scope>NUCLEOTIDE SEQUENCE [LARGE SCALE GENOMIC DNA]</scope>
</reference>
<gene>
    <name evidence="1" type="ORF">CCMP2556_LOCUS44528</name>
</gene>
<comment type="caution">
    <text evidence="1">The sequence shown here is derived from an EMBL/GenBank/DDBJ whole genome shotgun (WGS) entry which is preliminary data.</text>
</comment>
<dbReference type="Proteomes" id="UP001642484">
    <property type="component" value="Unassembled WGS sequence"/>
</dbReference>
<dbReference type="EMBL" id="CAXAMN010025151">
    <property type="protein sequence ID" value="CAK9093084.1"/>
    <property type="molecule type" value="Genomic_DNA"/>
</dbReference>
<evidence type="ECO:0000313" key="2">
    <source>
        <dbReference type="Proteomes" id="UP001642484"/>
    </source>
</evidence>
<organism evidence="1 2">
    <name type="scientific">Durusdinium trenchii</name>
    <dbReference type="NCBI Taxonomy" id="1381693"/>
    <lineage>
        <taxon>Eukaryota</taxon>
        <taxon>Sar</taxon>
        <taxon>Alveolata</taxon>
        <taxon>Dinophyceae</taxon>
        <taxon>Suessiales</taxon>
        <taxon>Symbiodiniaceae</taxon>
        <taxon>Durusdinium</taxon>
    </lineage>
</organism>
<dbReference type="Gene3D" id="3.30.1740.10">
    <property type="entry name" value="Zinc finger, PARP-type"/>
    <property type="match status" value="1"/>
</dbReference>
<sequence length="1058" mass="118063">MFKVERRLLLAADEQRRLGLRVKCFLHQISLVRKMGVLCFDSFWPSLVRLSHLFESFSFKKKFSLALVQVLSAPGIPVADFPTEMPEWRCRADWIQRSFDCPSKAARQKLVDFLEFANGDSRLDTVTHYCRNCCESNEESFQKLLHLAIPLFARGFSVPLLYRFKHFSPAAGYMKFGCCAFRLLPRIMAQMQQNAANSTEAGSEVASLVQDILCQERSTADNPTPEDVQRMVDTLLDNDLSYSLQNSVRRRLVAEQLSKPNFLQGSIVIESLINAFEPAINALFKRTGQLTRLTGLGSSHPEYESLKEECAESFLYIVCGDFGHDCISRTLRLLENGLSENVHMGLQPSSERLKLLFQLVCACSSDLWRRLVQECNRYPLKVFSFLRLRKNLAGFVKEWDELLKTKRLCPTCLDTEFSQALLAPFGPEPLAHQTLHTQLAVQEEVCRVLNHIASYTPVNADTVEIKHGNMQWAVSKRASMYVKKAPAARETSVLQSAIRNHCIAQDEVQALTMPAPRVSAAIQRQVGVKSTNQNSQQLHQNTGAAEPQRRPMESIQQKQLRLERAESRNVRSLSGWNVFQRERLGGQQFSMAEYQSKVSSLSKEWRGLGSEQKEDFQVQAVHEQQVRHRVSEAALKPKKQLEPDRPELQVTLSLEEEVGKKGLSKISAKRLAINKELYHSHPLWSSPSQMGDGDGALKAKDIDVSSSDSAVHTFLHETLHKQSCPEDVAKHLHAAQELEANDETCLPGMCRSSGVFHNAMKLVRAFAKNLDSHSIKAGALMHISSDLCSSTVAAFLGVTVKKPCLQTLIIASVEDTRASFQLDDASRLQVRTSCEIFSQMLTEASKSRVASQAKVFELTFEIWRCEPFVDQADCLQVRTELGGSGSDADDSASSDSEDSEPSDLDANADAQNIDETEPVEPVSETMLAEVLAANAVVDDIASASSSRAQVESIVSTMSAQGSFFSRELGLGAENGLAASGRSKCHVCHALIAKGDVRFQWWWNTKKPNAWLHPYCVISAADNYNLRSSTVSKLEIVARDAEVNLVRVAVSNILERLSM</sequence>
<keyword evidence="2" id="KW-1185">Reference proteome</keyword>
<protein>
    <submittedName>
        <fullName evidence="1">Uncharacterized protein</fullName>
    </submittedName>
</protein>